<organism evidence="1 2">
    <name type="scientific">Coprococcus comes</name>
    <dbReference type="NCBI Taxonomy" id="410072"/>
    <lineage>
        <taxon>Bacteria</taxon>
        <taxon>Bacillati</taxon>
        <taxon>Bacillota</taxon>
        <taxon>Clostridia</taxon>
        <taxon>Lachnospirales</taxon>
        <taxon>Lachnospiraceae</taxon>
        <taxon>Coprococcus</taxon>
    </lineage>
</organism>
<dbReference type="RefSeq" id="WP_118218839.1">
    <property type="nucleotide sequence ID" value="NZ_QRIM01000015.1"/>
</dbReference>
<dbReference type="AlphaFoldDB" id="A0A3R6H9T0"/>
<accession>A0A3R6H9T0</accession>
<sequence>MKKSVMYSETRTWFFDLDMAEGADLDEVMSVLRGTDGFYRYVDDGMSEEIECEWSDVSEDWNGDDDSDYTEEFREVAERELDGKERHMVLSALVKKG</sequence>
<dbReference type="EMBL" id="QRIM01000015">
    <property type="protein sequence ID" value="RHG59194.1"/>
    <property type="molecule type" value="Genomic_DNA"/>
</dbReference>
<protein>
    <submittedName>
        <fullName evidence="1">Uncharacterized protein</fullName>
    </submittedName>
</protein>
<gene>
    <name evidence="1" type="ORF">DW252_12370</name>
</gene>
<name>A0A3R6H9T0_9FIRM</name>
<dbReference type="Proteomes" id="UP000286595">
    <property type="component" value="Unassembled WGS sequence"/>
</dbReference>
<evidence type="ECO:0000313" key="1">
    <source>
        <dbReference type="EMBL" id="RHG59194.1"/>
    </source>
</evidence>
<reference evidence="1 2" key="1">
    <citation type="submission" date="2018-08" db="EMBL/GenBank/DDBJ databases">
        <title>A genome reference for cultivated species of the human gut microbiota.</title>
        <authorList>
            <person name="Zou Y."/>
            <person name="Xue W."/>
            <person name="Luo G."/>
        </authorList>
    </citation>
    <scope>NUCLEOTIDE SEQUENCE [LARGE SCALE GENOMIC DNA]</scope>
    <source>
        <strain evidence="1 2">AM22-12LB</strain>
    </source>
</reference>
<comment type="caution">
    <text evidence="1">The sequence shown here is derived from an EMBL/GenBank/DDBJ whole genome shotgun (WGS) entry which is preliminary data.</text>
</comment>
<proteinExistence type="predicted"/>
<evidence type="ECO:0000313" key="2">
    <source>
        <dbReference type="Proteomes" id="UP000286595"/>
    </source>
</evidence>